<keyword evidence="2" id="KW-0732">Signal</keyword>
<comment type="caution">
    <text evidence="4">The sequence shown here is derived from an EMBL/GenBank/DDBJ whole genome shotgun (WGS) entry which is preliminary data.</text>
</comment>
<dbReference type="Proteomes" id="UP001500320">
    <property type="component" value="Unassembled WGS sequence"/>
</dbReference>
<dbReference type="PANTHER" id="PTHR34216:SF3">
    <property type="entry name" value="POLY-BETA-1,6-N-ACETYL-D-GLUCOSAMINE N-DEACETYLASE"/>
    <property type="match status" value="1"/>
</dbReference>
<evidence type="ECO:0000313" key="4">
    <source>
        <dbReference type="EMBL" id="GAA3156592.1"/>
    </source>
</evidence>
<proteinExistence type="predicted"/>
<sequence length="277" mass="30475">MTRVPILMYHAVSERPTEETRPLAVSPARFAEQLELLREHGFTPMTLSDLVAGVNRAGPLPERPVAITFDDGYDDFHTEALPLLTRYGYPATVFVTTGWIRDAGAEAAGRRLGPTLSWSQIAEAVSCGIEIGGHSHSHPQLDQLPDGPLRDELRRNKELLEDRIGRPVTTMAYPYGYSSARVRRQVRQAGYRTACAVANDAFEAGDEPFALPRLTVTEQTVPEKFLRAVHGRGLPLLYLRERVLTKGYAVVRRTRYGLRRIGAAAGAGQVSGAGNGR</sequence>
<evidence type="ECO:0000256" key="1">
    <source>
        <dbReference type="ARBA" id="ARBA00004613"/>
    </source>
</evidence>
<comment type="subcellular location">
    <subcellularLocation>
        <location evidence="1">Secreted</location>
    </subcellularLocation>
</comment>
<dbReference type="PANTHER" id="PTHR34216">
    <property type="match status" value="1"/>
</dbReference>
<dbReference type="InterPro" id="IPR011330">
    <property type="entry name" value="Glyco_hydro/deAcase_b/a-brl"/>
</dbReference>
<evidence type="ECO:0000313" key="5">
    <source>
        <dbReference type="Proteomes" id="UP001500320"/>
    </source>
</evidence>
<dbReference type="Pfam" id="PF01522">
    <property type="entry name" value="Polysacc_deac_1"/>
    <property type="match status" value="1"/>
</dbReference>
<dbReference type="InterPro" id="IPR002509">
    <property type="entry name" value="NODB_dom"/>
</dbReference>
<dbReference type="Gene3D" id="3.20.20.370">
    <property type="entry name" value="Glycoside hydrolase/deacetylase"/>
    <property type="match status" value="1"/>
</dbReference>
<evidence type="ECO:0000259" key="3">
    <source>
        <dbReference type="PROSITE" id="PS51677"/>
    </source>
</evidence>
<name>A0ABP6NRX2_9ACTN</name>
<keyword evidence="5" id="KW-1185">Reference proteome</keyword>
<dbReference type="EMBL" id="BAAAUT010000053">
    <property type="protein sequence ID" value="GAA3156592.1"/>
    <property type="molecule type" value="Genomic_DNA"/>
</dbReference>
<dbReference type="CDD" id="cd10918">
    <property type="entry name" value="CE4_NodB_like_5s_6s"/>
    <property type="match status" value="1"/>
</dbReference>
<gene>
    <name evidence="4" type="ORF">GCM10010466_54320</name>
</gene>
<accession>A0ABP6NRX2</accession>
<reference evidence="5" key="1">
    <citation type="journal article" date="2019" name="Int. J. Syst. Evol. Microbiol.">
        <title>The Global Catalogue of Microorganisms (GCM) 10K type strain sequencing project: providing services to taxonomists for standard genome sequencing and annotation.</title>
        <authorList>
            <consortium name="The Broad Institute Genomics Platform"/>
            <consortium name="The Broad Institute Genome Sequencing Center for Infectious Disease"/>
            <person name="Wu L."/>
            <person name="Ma J."/>
        </authorList>
    </citation>
    <scope>NUCLEOTIDE SEQUENCE [LARGE SCALE GENOMIC DNA]</scope>
    <source>
        <strain evidence="5">JCM 9373</strain>
    </source>
</reference>
<feature type="domain" description="NodB homology" evidence="3">
    <location>
        <begin position="63"/>
        <end position="277"/>
    </location>
</feature>
<dbReference type="SUPFAM" id="SSF88713">
    <property type="entry name" value="Glycoside hydrolase/deacetylase"/>
    <property type="match status" value="1"/>
</dbReference>
<evidence type="ECO:0000256" key="2">
    <source>
        <dbReference type="ARBA" id="ARBA00022729"/>
    </source>
</evidence>
<dbReference type="RefSeq" id="WP_344864324.1">
    <property type="nucleotide sequence ID" value="NZ_BAAAUT010000053.1"/>
</dbReference>
<protein>
    <recommendedName>
        <fullName evidence="3">NodB homology domain-containing protein</fullName>
    </recommendedName>
</protein>
<dbReference type="InterPro" id="IPR051398">
    <property type="entry name" value="Polysacch_Deacetylase"/>
</dbReference>
<dbReference type="PROSITE" id="PS51677">
    <property type="entry name" value="NODB"/>
    <property type="match status" value="1"/>
</dbReference>
<organism evidence="4 5">
    <name type="scientific">Planomonospora alba</name>
    <dbReference type="NCBI Taxonomy" id="161354"/>
    <lineage>
        <taxon>Bacteria</taxon>
        <taxon>Bacillati</taxon>
        <taxon>Actinomycetota</taxon>
        <taxon>Actinomycetes</taxon>
        <taxon>Streptosporangiales</taxon>
        <taxon>Streptosporangiaceae</taxon>
        <taxon>Planomonospora</taxon>
    </lineage>
</organism>